<gene>
    <name evidence="1" type="ORF">NEOLEDRAFT_1197351</name>
</gene>
<protein>
    <recommendedName>
        <fullName evidence="3">DNA helicase</fullName>
    </recommendedName>
</protein>
<evidence type="ECO:0008006" key="3">
    <source>
        <dbReference type="Google" id="ProtNLM"/>
    </source>
</evidence>
<keyword evidence="2" id="KW-1185">Reference proteome</keyword>
<evidence type="ECO:0000313" key="2">
    <source>
        <dbReference type="Proteomes" id="UP000076761"/>
    </source>
</evidence>
<name>A0A165M9R7_9AGAM</name>
<dbReference type="Proteomes" id="UP000076761">
    <property type="component" value="Unassembled WGS sequence"/>
</dbReference>
<dbReference type="EMBL" id="KV425713">
    <property type="protein sequence ID" value="KZT18072.1"/>
    <property type="molecule type" value="Genomic_DNA"/>
</dbReference>
<dbReference type="InParanoid" id="A0A165M9R7"/>
<organism evidence="1 2">
    <name type="scientific">Neolentinus lepideus HHB14362 ss-1</name>
    <dbReference type="NCBI Taxonomy" id="1314782"/>
    <lineage>
        <taxon>Eukaryota</taxon>
        <taxon>Fungi</taxon>
        <taxon>Dikarya</taxon>
        <taxon>Basidiomycota</taxon>
        <taxon>Agaricomycotina</taxon>
        <taxon>Agaricomycetes</taxon>
        <taxon>Gloeophyllales</taxon>
        <taxon>Gloeophyllaceae</taxon>
        <taxon>Neolentinus</taxon>
    </lineage>
</organism>
<dbReference type="STRING" id="1314782.A0A165M9R7"/>
<dbReference type="InterPro" id="IPR027417">
    <property type="entry name" value="P-loop_NTPase"/>
</dbReference>
<dbReference type="OrthoDB" id="3247165at2759"/>
<proteinExistence type="predicted"/>
<evidence type="ECO:0000313" key="1">
    <source>
        <dbReference type="EMBL" id="KZT18072.1"/>
    </source>
</evidence>
<sequence length="691" mass="79273">MRQRSQTPADRQLRKALENMRYKACTLEDIEFLRTRIAGKGQGRPKLSNERFRHVSIIAARNLQRDKINELGCIQYAEDTNQQLSHFFSVDRWKTESAPGRGNKKRSKSTQESDIIDKHIQKLIWDLTPDCTDHVPGKLSLCKGMPVLIKRNEATECCITNGAEARVVSWHSDISTGVPILDTLFVELINPPRSVQLDGLPLNVVPLTKQTMTIKCRMPNDQYEQISRQQIPILPNFAMTDYGSQGRTRPNNVVDLYNCMSHQSYYTCLSRSASTEGTILLQGFDPKKIMGGASGYLRQEFRELEILDEITKLRHSGILPGHIEGHRRNTLVRAYQHWKKNECPRHVHPAIKWSKSDPLKLLDYVEDATWSIVKKDSTKNKATKGSIVNNNKTIPQPMMTDDNALKVHDSLSQSETLPTVPTGFIWSSTYSCAYDALFTIIYNMWTENQRKWTEKLKWNDHLSSLINNFHELQQKEITMETCRDRLRQKFHELDRNRFPMRRGAGTSIMDLCEEMFQGAELGIRTMSCKVCDRQESHNISTLALECYRLDGPTLESGSIKLITDWIGTYLSKNGIYSGQRCCRQKMLAASSLQSTPRLLAFNVASTNIILVKQFALKITTKKNFYLRGMIYHGDYHFTCRYVDKNGDIWFNDGIETGRACTKERNIQTTAIQDLMSCRGKLIATIIYAQRM</sequence>
<dbReference type="AlphaFoldDB" id="A0A165M9R7"/>
<accession>A0A165M9R7</accession>
<dbReference type="SUPFAM" id="SSF52540">
    <property type="entry name" value="P-loop containing nucleoside triphosphate hydrolases"/>
    <property type="match status" value="1"/>
</dbReference>
<reference evidence="1 2" key="1">
    <citation type="journal article" date="2016" name="Mol. Biol. Evol.">
        <title>Comparative Genomics of Early-Diverging Mushroom-Forming Fungi Provides Insights into the Origins of Lignocellulose Decay Capabilities.</title>
        <authorList>
            <person name="Nagy L.G."/>
            <person name="Riley R."/>
            <person name="Tritt A."/>
            <person name="Adam C."/>
            <person name="Daum C."/>
            <person name="Floudas D."/>
            <person name="Sun H."/>
            <person name="Yadav J.S."/>
            <person name="Pangilinan J."/>
            <person name="Larsson K.H."/>
            <person name="Matsuura K."/>
            <person name="Barry K."/>
            <person name="Labutti K."/>
            <person name="Kuo R."/>
            <person name="Ohm R.A."/>
            <person name="Bhattacharya S.S."/>
            <person name="Shirouzu T."/>
            <person name="Yoshinaga Y."/>
            <person name="Martin F.M."/>
            <person name="Grigoriev I.V."/>
            <person name="Hibbett D.S."/>
        </authorList>
    </citation>
    <scope>NUCLEOTIDE SEQUENCE [LARGE SCALE GENOMIC DNA]</scope>
    <source>
        <strain evidence="1 2">HHB14362 ss-1</strain>
    </source>
</reference>